<evidence type="ECO:0000313" key="5">
    <source>
        <dbReference type="EMBL" id="MCF4099793.1"/>
    </source>
</evidence>
<keyword evidence="3" id="KW-0231">Viral genome packaging</keyword>
<protein>
    <submittedName>
        <fullName evidence="5">Portal protein</fullName>
    </submittedName>
</protein>
<dbReference type="Pfam" id="PF12236">
    <property type="entry name" value="Head-tail_con"/>
    <property type="match status" value="1"/>
</dbReference>
<dbReference type="Proteomes" id="UP001201217">
    <property type="component" value="Unassembled WGS sequence"/>
</dbReference>
<name>A0ABS9EAK5_9HYPH</name>
<dbReference type="RefSeq" id="WP_236115540.1">
    <property type="nucleotide sequence ID" value="NZ_JAKGTI010000004.1"/>
</dbReference>
<organism evidence="5 6">
    <name type="scientific">Maritalea mediterranea</name>
    <dbReference type="NCBI Taxonomy" id="2909667"/>
    <lineage>
        <taxon>Bacteria</taxon>
        <taxon>Pseudomonadati</taxon>
        <taxon>Pseudomonadota</taxon>
        <taxon>Alphaproteobacteria</taxon>
        <taxon>Hyphomicrobiales</taxon>
        <taxon>Devosiaceae</taxon>
        <taxon>Maritalea</taxon>
    </lineage>
</organism>
<comment type="subcellular location">
    <subcellularLocation>
        <location evidence="1">Virion</location>
    </subcellularLocation>
</comment>
<feature type="region of interest" description="Disordered" evidence="4">
    <location>
        <begin position="498"/>
        <end position="531"/>
    </location>
</feature>
<keyword evidence="2" id="KW-1188">Viral release from host cell</keyword>
<evidence type="ECO:0000313" key="6">
    <source>
        <dbReference type="Proteomes" id="UP001201217"/>
    </source>
</evidence>
<keyword evidence="6" id="KW-1185">Reference proteome</keyword>
<evidence type="ECO:0000256" key="2">
    <source>
        <dbReference type="ARBA" id="ARBA00022612"/>
    </source>
</evidence>
<accession>A0ABS9EAK5</accession>
<evidence type="ECO:0000256" key="1">
    <source>
        <dbReference type="ARBA" id="ARBA00004328"/>
    </source>
</evidence>
<feature type="compositionally biased region" description="Low complexity" evidence="4">
    <location>
        <begin position="501"/>
        <end position="531"/>
    </location>
</feature>
<gene>
    <name evidence="5" type="ORF">L1I42_14960</name>
</gene>
<reference evidence="5 6" key="1">
    <citation type="submission" date="2022-01" db="EMBL/GenBank/DDBJ databases">
        <title>Maritalea mediterranea sp. nov., isolated from marine plastic residues from the Malva-rosa beach (Valencia, Spain).</title>
        <authorList>
            <person name="Vidal-Verdu A."/>
            <person name="Molina-Menor E."/>
            <person name="Pascual J."/>
            <person name="Pereto J."/>
            <person name="Porcar M."/>
        </authorList>
    </citation>
    <scope>NUCLEOTIDE SEQUENCE [LARGE SCALE GENOMIC DNA]</scope>
    <source>
        <strain evidence="5 6">P4.10X</strain>
    </source>
</reference>
<evidence type="ECO:0000256" key="3">
    <source>
        <dbReference type="ARBA" id="ARBA00023219"/>
    </source>
</evidence>
<dbReference type="InterPro" id="IPR020991">
    <property type="entry name" value="Connector_podovirus"/>
</dbReference>
<dbReference type="EMBL" id="JAKGTI010000004">
    <property type="protein sequence ID" value="MCF4099793.1"/>
    <property type="molecule type" value="Genomic_DNA"/>
</dbReference>
<sequence>MAKRNRKKKSGASPVEIEDVASEYERLEQQRNDFLDRARENAKLTIPSLFPPEGSTSASVRHKPYQSIGAHGVNTLTSKLLMTVLPVDAPVFRYSVSDEAVEDLANDPEQRARVEEQLNQVERTVQEEIESIGIRAGLAEALKHLIVGGNVLLYLPKDGNLKMYRLDRYVVQRDFEGNLLRVIIKETVAKETLSPSVRALIEAPIELPSDEAQDQAKESEVDVYTVFKRDGDSIVSYQTIKNIVLPRSKGRWPIKKSPVMPLRWNIIHGEDYGRSYIDEYYGDLAAADSLSKSLRAAAAAAAKVNPMVNPTGLTRANDVAEAGDLEVISGRAEDVTMLQLNKHADMQVAQAVLQDLIQRLSHAFMMNRSVQRDGERVTAEEIRAMISDIDDVLGGIYSLLAIELQYPLVVRVIDRMERKKMIPKLSSIKGADGKPVTTPKVVTGVEALGRGHDFNKYMTALREVIVPLGEQALGEINVSDFIKRAFVSLSIDPDGLLKSAQQKSSENEQNAESQQQAAMQEMLQSAVKGAAPPAAKAMVEGMVANGQPPE</sequence>
<proteinExistence type="predicted"/>
<comment type="caution">
    <text evidence="5">The sequence shown here is derived from an EMBL/GenBank/DDBJ whole genome shotgun (WGS) entry which is preliminary data.</text>
</comment>
<evidence type="ECO:0000256" key="4">
    <source>
        <dbReference type="SAM" id="MobiDB-lite"/>
    </source>
</evidence>